<gene>
    <name evidence="2" type="ORF">AKN88_06850</name>
</gene>
<keyword evidence="2" id="KW-0687">Ribonucleoprotein</keyword>
<dbReference type="NCBIfam" id="NF040716">
    <property type="entry name" value="YcaO_for_S12"/>
    <property type="match status" value="1"/>
</dbReference>
<organism evidence="2 3">
    <name type="scientific">Thiopseudomonas alkaliphila</name>
    <dbReference type="NCBI Taxonomy" id="1697053"/>
    <lineage>
        <taxon>Bacteria</taxon>
        <taxon>Pseudomonadati</taxon>
        <taxon>Pseudomonadota</taxon>
        <taxon>Gammaproteobacteria</taxon>
        <taxon>Pseudomonadales</taxon>
        <taxon>Pseudomonadaceae</taxon>
        <taxon>Thiopseudomonas</taxon>
    </lineage>
</organism>
<dbReference type="InterPro" id="IPR003776">
    <property type="entry name" value="YcaO-like_dom"/>
</dbReference>
<keyword evidence="3" id="KW-1185">Reference proteome</keyword>
<name>A0A0K1XET8_9GAMM</name>
<dbReference type="Pfam" id="PF02624">
    <property type="entry name" value="YcaO"/>
    <property type="match status" value="1"/>
</dbReference>
<dbReference type="Gene3D" id="3.30.1330.230">
    <property type="match status" value="1"/>
</dbReference>
<protein>
    <submittedName>
        <fullName evidence="2">Ribosomal protein S12 methylthiotransferase accessory factor YcaO</fullName>
    </submittedName>
</protein>
<dbReference type="PANTHER" id="PTHR37809:SF1">
    <property type="entry name" value="RIBOSOMAL PROTEIN S12 METHYLTHIOTRANSFERASE ACCESSORY FACTOR YCAO"/>
    <property type="match status" value="1"/>
</dbReference>
<dbReference type="Pfam" id="PF18381">
    <property type="entry name" value="YcaO_C"/>
    <property type="match status" value="1"/>
</dbReference>
<sequence length="586" mass="65577">MLTEQTFIAGKDAALETTIERFQQQLQNIGFNIEQASWLNPVPNVWSVHIHDRDCPQCFTNGKGTTKKAALASALGEFLERLSCNYFFADFYLGEQIANSEFVHYPDERWFELTDNQQLPAGLLDQRLLDFYQAEQPLQANALIDLQSDNFERGICALPFVRQADQQKVYIPMNIIGNLYVSNGMSAGNSRDEARVQALSEILERYVKNRVLIDAISLPEIPAAVLARYPLVVEAMQAIEAQGFPLYAFDASLGGEFPVISVVLFNPSNGTCFASFGAHPDFSVALERTVTELLQGRSLKQLDVFLPPTFDNDQVADYTNLETHFTDSSGLVSWDLFSQQADYEFVDWSFKGSTAEEFANLLAIVQQQGTDAYIADYQHLGIDACRIIVPGLSEIYAVEDLELANNNMGQDLRELVLNLADSDWQEEEYLELIDALTEEGFDDFMPIAELIGVVASAGSVLAGLRIGELKAMLVLAGGDFAAAMEWTEWTLAFNSSVFSAERQNYYRCLHAFLSFELDGTEREFADYLPAFNRMYGAAVVQQVQQVVNGELRFAGLETVDNNLTQLPAHQRLLEAYQKLQRAKRSA</sequence>
<feature type="domain" description="YcaO" evidence="1">
    <location>
        <begin position="62"/>
        <end position="437"/>
    </location>
</feature>
<dbReference type="PATRIC" id="fig|1698449.3.peg.1374"/>
<dbReference type="Gene3D" id="3.30.160.660">
    <property type="match status" value="1"/>
</dbReference>
<dbReference type="InterPro" id="IPR041080">
    <property type="entry name" value="YcaO_C"/>
</dbReference>
<evidence type="ECO:0000313" key="3">
    <source>
        <dbReference type="Proteomes" id="UP000063953"/>
    </source>
</evidence>
<dbReference type="GO" id="GO:0005840">
    <property type="term" value="C:ribosome"/>
    <property type="evidence" value="ECO:0007669"/>
    <property type="project" value="UniProtKB-KW"/>
</dbReference>
<keyword evidence="2" id="KW-0689">Ribosomal protein</keyword>
<reference evidence="2 3" key="1">
    <citation type="journal article" date="2015" name="Genome Announc.">
        <title>Genome Sequences of Oblitimonas alkaliphila gen. nov. sp. nov. (Proposed), a Novel Bacterium of the Pseudomonadaceae Family.</title>
        <authorList>
            <person name="Lauer A.C."/>
            <person name="Nicholson A.C."/>
            <person name="Humrighouse B.W."/>
            <person name="Emery B."/>
            <person name="Drobish A."/>
            <person name="Juieng P."/>
            <person name="Loparev V."/>
            <person name="McQuiston J.R."/>
        </authorList>
    </citation>
    <scope>NUCLEOTIDE SEQUENCE [LARGE SCALE GENOMIC DNA]</scope>
    <source>
        <strain evidence="2 3">E5571</strain>
    </source>
</reference>
<evidence type="ECO:0000259" key="1">
    <source>
        <dbReference type="PROSITE" id="PS51664"/>
    </source>
</evidence>
<dbReference type="Proteomes" id="UP000063953">
    <property type="component" value="Chromosome"/>
</dbReference>
<dbReference type="NCBIfam" id="TIGR00702">
    <property type="entry name" value="YcaO-type kinase domain"/>
    <property type="match status" value="1"/>
</dbReference>
<dbReference type="PANTHER" id="PTHR37809">
    <property type="entry name" value="RIBOSOMAL PROTEIN S12 METHYLTHIOTRANSFERASE ACCESSORY FACTOR YCAO"/>
    <property type="match status" value="1"/>
</dbReference>
<dbReference type="Gene3D" id="3.30.40.250">
    <property type="match status" value="1"/>
</dbReference>
<dbReference type="GO" id="GO:0016740">
    <property type="term" value="F:transferase activity"/>
    <property type="evidence" value="ECO:0007669"/>
    <property type="project" value="UniProtKB-KW"/>
</dbReference>
<dbReference type="STRING" id="1697053.AKN87_09140"/>
<dbReference type="RefSeq" id="WP_053100847.1">
    <property type="nucleotide sequence ID" value="NZ_CP012365.1"/>
</dbReference>
<dbReference type="EMBL" id="CP012365">
    <property type="protein sequence ID" value="AKX59677.1"/>
    <property type="molecule type" value="Genomic_DNA"/>
</dbReference>
<evidence type="ECO:0000313" key="2">
    <source>
        <dbReference type="EMBL" id="AKX59677.1"/>
    </source>
</evidence>
<dbReference type="AlphaFoldDB" id="A0A0K1XET8"/>
<proteinExistence type="predicted"/>
<dbReference type="PROSITE" id="PS51664">
    <property type="entry name" value="YCAO"/>
    <property type="match status" value="1"/>
</dbReference>
<accession>A0A0K1XET8</accession>
<keyword evidence="2" id="KW-0808">Transferase</keyword>